<dbReference type="InParanoid" id="A0A067P1S6"/>
<dbReference type="OrthoDB" id="10433387at2759"/>
<dbReference type="AlphaFoldDB" id="A0A067P1S6"/>
<dbReference type="HOGENOM" id="CLU_531120_0_0_1"/>
<dbReference type="VEuPathDB" id="FungiDB:PLEOSDRAFT_152244"/>
<dbReference type="InterPro" id="IPR032675">
    <property type="entry name" value="LRR_dom_sf"/>
</dbReference>
<dbReference type="Proteomes" id="UP000027073">
    <property type="component" value="Unassembled WGS sequence"/>
</dbReference>
<dbReference type="Gene3D" id="1.20.1280.50">
    <property type="match status" value="1"/>
</dbReference>
<name>A0A067P1S6_PLEO1</name>
<organism evidence="1 2">
    <name type="scientific">Pleurotus ostreatus (strain PC15)</name>
    <name type="common">Oyster mushroom</name>
    <dbReference type="NCBI Taxonomy" id="1137138"/>
    <lineage>
        <taxon>Eukaryota</taxon>
        <taxon>Fungi</taxon>
        <taxon>Dikarya</taxon>
        <taxon>Basidiomycota</taxon>
        <taxon>Agaricomycotina</taxon>
        <taxon>Agaricomycetes</taxon>
        <taxon>Agaricomycetidae</taxon>
        <taxon>Agaricales</taxon>
        <taxon>Pleurotineae</taxon>
        <taxon>Pleurotaceae</taxon>
        <taxon>Pleurotus</taxon>
    </lineage>
</organism>
<dbReference type="STRING" id="1137138.A0A067P1S6"/>
<accession>A0A067P1S6</accession>
<reference evidence="2" key="1">
    <citation type="journal article" date="2014" name="Proc. Natl. Acad. Sci. U.S.A.">
        <title>Extensive sampling of basidiomycete genomes demonstrates inadequacy of the white-rot/brown-rot paradigm for wood decay fungi.</title>
        <authorList>
            <person name="Riley R."/>
            <person name="Salamov A.A."/>
            <person name="Brown D.W."/>
            <person name="Nagy L.G."/>
            <person name="Floudas D."/>
            <person name="Held B.W."/>
            <person name="Levasseur A."/>
            <person name="Lombard V."/>
            <person name="Morin E."/>
            <person name="Otillar R."/>
            <person name="Lindquist E.A."/>
            <person name="Sun H."/>
            <person name="LaButti K.M."/>
            <person name="Schmutz J."/>
            <person name="Jabbour D."/>
            <person name="Luo H."/>
            <person name="Baker S.E."/>
            <person name="Pisabarro A.G."/>
            <person name="Walton J.D."/>
            <person name="Blanchette R.A."/>
            <person name="Henrissat B."/>
            <person name="Martin F."/>
            <person name="Cullen D."/>
            <person name="Hibbett D.S."/>
            <person name="Grigoriev I.V."/>
        </authorList>
    </citation>
    <scope>NUCLEOTIDE SEQUENCE [LARGE SCALE GENOMIC DNA]</scope>
    <source>
        <strain evidence="2">PC15</strain>
    </source>
</reference>
<proteinExistence type="predicted"/>
<dbReference type="EMBL" id="KL198004">
    <property type="protein sequence ID" value="KDQ34124.1"/>
    <property type="molecule type" value="Genomic_DNA"/>
</dbReference>
<evidence type="ECO:0000313" key="1">
    <source>
        <dbReference type="EMBL" id="KDQ34124.1"/>
    </source>
</evidence>
<sequence length="536" mass="60213">MASAESLSSFFSSSPTTEHIDTKIQSFQRRILQLQNGIRRLEEYRNTRLLVVSKLPPEVLSIIFEHLALGKPPVLPGYAWIHLNNVLPATQVCRHWRQVALDSPRGCIPSSAPPRLVELFLQRAKSAPLYLRTNTYSRAENMVVFLDHLSQMKEIDLYTVDTVWLKRITSEPTPLLETLALESTSAKPFTFSPGAFPALRHLSLKLYVCKTGLASLTSLHSLVIDCTYISALELPSPLEFFTALNDHPHLSRLTLVNALALPITPTPSLSICLPSLTDLSIEDGDVRNIGLITCITAPCLETIKLWTTRMQLDVESSIAVIVAIYSKLPDLTHSSCEFILSTRRSSSYARVRVWANHTEDRRESMTPFFDFKVMGPIAGLQIEESVLMLFPPTSIPPTLYFSSDVDSFSDDAFSTTRQRILRQLTNVTEVHADRLIDLVLIMCDTPTKRGENTMSLPSWTKMVLHDVFDVNYKARVLARLKKQTNARKAKNGAIKTWQFNLRTTGATALTTADVQQFEDLVDAVEIGSRQCHQFLL</sequence>
<dbReference type="Gene3D" id="3.80.10.10">
    <property type="entry name" value="Ribonuclease Inhibitor"/>
    <property type="match status" value="1"/>
</dbReference>
<evidence type="ECO:0000313" key="2">
    <source>
        <dbReference type="Proteomes" id="UP000027073"/>
    </source>
</evidence>
<gene>
    <name evidence="1" type="ORF">PLEOSDRAFT_152244</name>
</gene>
<protein>
    <submittedName>
        <fullName evidence="1">Uncharacterized protein</fullName>
    </submittedName>
</protein>
<dbReference type="SUPFAM" id="SSF52047">
    <property type="entry name" value="RNI-like"/>
    <property type="match status" value="1"/>
</dbReference>